<protein>
    <submittedName>
        <fullName evidence="1">Uncharacterized protein</fullName>
    </submittedName>
</protein>
<name>A0A8S1UL01_9CILI</name>
<dbReference type="AlphaFoldDB" id="A0A8S1UL01"/>
<dbReference type="Proteomes" id="UP000689195">
    <property type="component" value="Unassembled WGS sequence"/>
</dbReference>
<evidence type="ECO:0000313" key="2">
    <source>
        <dbReference type="Proteomes" id="UP000689195"/>
    </source>
</evidence>
<dbReference type="EMBL" id="CAJJDO010000041">
    <property type="protein sequence ID" value="CAD8164379.1"/>
    <property type="molecule type" value="Genomic_DNA"/>
</dbReference>
<organism evidence="1 2">
    <name type="scientific">Paramecium pentaurelia</name>
    <dbReference type="NCBI Taxonomy" id="43138"/>
    <lineage>
        <taxon>Eukaryota</taxon>
        <taxon>Sar</taxon>
        <taxon>Alveolata</taxon>
        <taxon>Ciliophora</taxon>
        <taxon>Intramacronucleata</taxon>
        <taxon>Oligohymenophorea</taxon>
        <taxon>Peniculida</taxon>
        <taxon>Parameciidae</taxon>
        <taxon>Paramecium</taxon>
    </lineage>
</organism>
<proteinExistence type="predicted"/>
<reference evidence="1" key="1">
    <citation type="submission" date="2021-01" db="EMBL/GenBank/DDBJ databases">
        <authorList>
            <consortium name="Genoscope - CEA"/>
            <person name="William W."/>
        </authorList>
    </citation>
    <scope>NUCLEOTIDE SEQUENCE</scope>
</reference>
<accession>A0A8S1UL01</accession>
<sequence>MKIQKKIQLTNQIQQRLINWMQKEVISKFQEKDQRSRKGNSTLITNIEKGKIDQSGANAFRKILVKIKISTITITYKEQMLNEEIEQKELELRNQYHNDLNQFYKKQIEYAQSLEFQYIELDEATEKNIIS</sequence>
<gene>
    <name evidence="1" type="ORF">PPENT_87.1.T0410003</name>
</gene>
<evidence type="ECO:0000313" key="1">
    <source>
        <dbReference type="EMBL" id="CAD8164379.1"/>
    </source>
</evidence>
<keyword evidence="2" id="KW-1185">Reference proteome</keyword>
<comment type="caution">
    <text evidence="1">The sequence shown here is derived from an EMBL/GenBank/DDBJ whole genome shotgun (WGS) entry which is preliminary data.</text>
</comment>